<keyword evidence="1" id="KW-0175">Coiled coil</keyword>
<organism evidence="2 3">
    <name type="scientific">Habropoda laboriosa</name>
    <dbReference type="NCBI Taxonomy" id="597456"/>
    <lineage>
        <taxon>Eukaryota</taxon>
        <taxon>Metazoa</taxon>
        <taxon>Ecdysozoa</taxon>
        <taxon>Arthropoda</taxon>
        <taxon>Hexapoda</taxon>
        <taxon>Insecta</taxon>
        <taxon>Pterygota</taxon>
        <taxon>Neoptera</taxon>
        <taxon>Endopterygota</taxon>
        <taxon>Hymenoptera</taxon>
        <taxon>Apocrita</taxon>
        <taxon>Aculeata</taxon>
        <taxon>Apoidea</taxon>
        <taxon>Anthophila</taxon>
        <taxon>Apidae</taxon>
        <taxon>Habropoda</taxon>
    </lineage>
</organism>
<keyword evidence="3" id="KW-1185">Reference proteome</keyword>
<evidence type="ECO:0000256" key="1">
    <source>
        <dbReference type="SAM" id="Coils"/>
    </source>
</evidence>
<dbReference type="OrthoDB" id="7554122at2759"/>
<dbReference type="AlphaFoldDB" id="A0A0L7RAY9"/>
<reference evidence="2 3" key="1">
    <citation type="submission" date="2015-07" db="EMBL/GenBank/DDBJ databases">
        <title>The genome of Habropoda laboriosa.</title>
        <authorList>
            <person name="Pan H."/>
            <person name="Kapheim K."/>
        </authorList>
    </citation>
    <scope>NUCLEOTIDE SEQUENCE [LARGE SCALE GENOMIC DNA]</scope>
    <source>
        <strain evidence="2">0110345459</strain>
    </source>
</reference>
<dbReference type="EMBL" id="KQ414618">
    <property type="protein sequence ID" value="KOC68008.1"/>
    <property type="molecule type" value="Genomic_DNA"/>
</dbReference>
<name>A0A0L7RAY9_9HYME</name>
<evidence type="ECO:0000313" key="3">
    <source>
        <dbReference type="Proteomes" id="UP000053825"/>
    </source>
</evidence>
<evidence type="ECO:0000313" key="2">
    <source>
        <dbReference type="EMBL" id="KOC68008.1"/>
    </source>
</evidence>
<sequence>MQEETLHVEQERSEKMQENLEKLSKTYVLRDKQYKSVVDELQKDNENLRKTVENLREQCDHLRLINTDRNGNDEQMGRLQDELEVLKAQILMQQEQHNEDVAVLKQKHSDEIQRYQMLLKNAKQGPAVIKYAYF</sequence>
<proteinExistence type="predicted"/>
<feature type="coiled-coil region" evidence="1">
    <location>
        <begin position="6"/>
        <end position="125"/>
    </location>
</feature>
<accession>A0A0L7RAY9</accession>
<protein>
    <submittedName>
        <fullName evidence="2">Uncharacterized protein</fullName>
    </submittedName>
</protein>
<gene>
    <name evidence="2" type="ORF">WH47_12338</name>
</gene>
<dbReference type="Proteomes" id="UP000053825">
    <property type="component" value="Unassembled WGS sequence"/>
</dbReference>